<dbReference type="eggNOG" id="ENOG5031VHA">
    <property type="taxonomic scope" value="Bacteria"/>
</dbReference>
<sequence>MMNIVFPEFYDELLEMECKSKGCALNFNINLNGVKMKFNFYDIVRFTQDAKSDLEEYGFFRDEDAVILPEVTREQIYKYLSTLS</sequence>
<evidence type="ECO:0000313" key="2">
    <source>
        <dbReference type="EMBL" id="OTQ08072.1"/>
    </source>
</evidence>
<organism evidence="1 4">
    <name type="scientific">Gilliamella apicola</name>
    <dbReference type="NCBI Taxonomy" id="1196095"/>
    <lineage>
        <taxon>Bacteria</taxon>
        <taxon>Pseudomonadati</taxon>
        <taxon>Pseudomonadota</taxon>
        <taxon>Gammaproteobacteria</taxon>
        <taxon>Orbales</taxon>
        <taxon>Orbaceae</taxon>
        <taxon>Gilliamella</taxon>
    </lineage>
</organism>
<name>X2GXA4_9GAMM</name>
<evidence type="ECO:0000313" key="3">
    <source>
        <dbReference type="Proteomes" id="UP000194800"/>
    </source>
</evidence>
<protein>
    <submittedName>
        <fullName evidence="1">Uncharacterized protein</fullName>
    </submittedName>
</protein>
<dbReference type="KEGG" id="gap:GAPWK_1162"/>
<keyword evidence="3" id="KW-1185">Reference proteome</keyword>
<dbReference type="RefSeq" id="WP_025315334.1">
    <property type="nucleotide sequence ID" value="NZ_CP132380.1"/>
</dbReference>
<accession>X2GXA4</accession>
<dbReference type="EMBL" id="NARP01000050">
    <property type="protein sequence ID" value="OTP97815.1"/>
    <property type="molecule type" value="Genomic_DNA"/>
</dbReference>
<proteinExistence type="predicted"/>
<evidence type="ECO:0000313" key="1">
    <source>
        <dbReference type="EMBL" id="OTP97815.1"/>
    </source>
</evidence>
<dbReference type="EMBL" id="NART01000112">
    <property type="protein sequence ID" value="OTQ08072.1"/>
    <property type="molecule type" value="Genomic_DNA"/>
</dbReference>
<gene>
    <name evidence="2" type="ORF">B6C91_13485</name>
    <name evidence="1" type="ORF">B6D08_13320</name>
</gene>
<reference evidence="3 4" key="1">
    <citation type="submission" date="2017-03" db="EMBL/GenBank/DDBJ databases">
        <title>Comparative genomics of honeybee gut symbionts reveal geographically distinct and subgroup specific antibiotic resistance.</title>
        <authorList>
            <person name="Ludvigsen J."/>
            <person name="Porcellato D."/>
            <person name="Labee-Lund T.M."/>
            <person name="Amdam G.V."/>
            <person name="Rudi K."/>
        </authorList>
    </citation>
    <scope>NUCLEOTIDE SEQUENCE [LARGE SCALE GENOMIC DNA]</scope>
    <source>
        <strain evidence="1 4">A-7-12</strain>
        <strain evidence="2 3">A-9-12</strain>
    </source>
</reference>
<dbReference type="HOGENOM" id="CLU_179373_0_0_6"/>
<dbReference type="OrthoDB" id="513474at2"/>
<dbReference type="Proteomes" id="UP000194977">
    <property type="component" value="Unassembled WGS sequence"/>
</dbReference>
<comment type="caution">
    <text evidence="1">The sequence shown here is derived from an EMBL/GenBank/DDBJ whole genome shotgun (WGS) entry which is preliminary data.</text>
</comment>
<evidence type="ECO:0000313" key="4">
    <source>
        <dbReference type="Proteomes" id="UP000194977"/>
    </source>
</evidence>
<dbReference type="AlphaFoldDB" id="X2GXA4"/>
<dbReference type="Proteomes" id="UP000194800">
    <property type="component" value="Unassembled WGS sequence"/>
</dbReference>